<comment type="caution">
    <text evidence="8">The sequence shown here is derived from an EMBL/GenBank/DDBJ whole genome shotgun (WGS) entry which is preliminary data.</text>
</comment>
<dbReference type="SUPFAM" id="SSF51905">
    <property type="entry name" value="FAD/NAD(P)-binding domain"/>
    <property type="match status" value="1"/>
</dbReference>
<dbReference type="GO" id="GO:0050660">
    <property type="term" value="F:flavin adenine dinucleotide binding"/>
    <property type="evidence" value="ECO:0007669"/>
    <property type="project" value="InterPro"/>
</dbReference>
<dbReference type="Pfam" id="PF00732">
    <property type="entry name" value="GMC_oxred_N"/>
    <property type="match status" value="1"/>
</dbReference>
<evidence type="ECO:0000256" key="5">
    <source>
        <dbReference type="ARBA" id="ARBA00023002"/>
    </source>
</evidence>
<dbReference type="InterPro" id="IPR051473">
    <property type="entry name" value="P2Ox-like"/>
</dbReference>
<dbReference type="PANTHER" id="PTHR42784">
    <property type="entry name" value="PYRANOSE 2-OXIDASE"/>
    <property type="match status" value="1"/>
</dbReference>
<dbReference type="EMBL" id="SDIF01000009">
    <property type="protein sequence ID" value="RXS69633.1"/>
    <property type="molecule type" value="Genomic_DNA"/>
</dbReference>
<keyword evidence="4" id="KW-0274">FAD</keyword>
<dbReference type="Gene3D" id="3.50.50.60">
    <property type="entry name" value="FAD/NAD(P)-binding domain"/>
    <property type="match status" value="2"/>
</dbReference>
<keyword evidence="5" id="KW-0560">Oxidoreductase</keyword>
<evidence type="ECO:0000259" key="6">
    <source>
        <dbReference type="Pfam" id="PF00732"/>
    </source>
</evidence>
<gene>
    <name evidence="8" type="ORF">EST54_05285</name>
</gene>
<proteinExistence type="inferred from homology"/>
<dbReference type="Pfam" id="PF05199">
    <property type="entry name" value="GMC_oxred_C"/>
    <property type="match status" value="1"/>
</dbReference>
<name>A0A4Q1R8F2_9ACTN</name>
<feature type="domain" description="Glucose-methanol-choline oxidoreductase C-terminal" evidence="7">
    <location>
        <begin position="463"/>
        <end position="594"/>
    </location>
</feature>
<evidence type="ECO:0000256" key="2">
    <source>
        <dbReference type="ARBA" id="ARBA00010790"/>
    </source>
</evidence>
<dbReference type="InterPro" id="IPR036188">
    <property type="entry name" value="FAD/NAD-bd_sf"/>
</dbReference>
<dbReference type="PANTHER" id="PTHR42784:SF1">
    <property type="entry name" value="PYRANOSE 2-OXIDASE"/>
    <property type="match status" value="1"/>
</dbReference>
<dbReference type="InterPro" id="IPR007867">
    <property type="entry name" value="GMC_OxRtase_C"/>
</dbReference>
<evidence type="ECO:0000313" key="8">
    <source>
        <dbReference type="EMBL" id="RXS69633.1"/>
    </source>
</evidence>
<evidence type="ECO:0000256" key="4">
    <source>
        <dbReference type="ARBA" id="ARBA00022827"/>
    </source>
</evidence>
<dbReference type="Proteomes" id="UP000289482">
    <property type="component" value="Unassembled WGS sequence"/>
</dbReference>
<dbReference type="InterPro" id="IPR000172">
    <property type="entry name" value="GMC_OxRdtase_N"/>
</dbReference>
<keyword evidence="3" id="KW-0285">Flavoprotein</keyword>
<evidence type="ECO:0000256" key="3">
    <source>
        <dbReference type="ARBA" id="ARBA00022630"/>
    </source>
</evidence>
<evidence type="ECO:0000256" key="1">
    <source>
        <dbReference type="ARBA" id="ARBA00001974"/>
    </source>
</evidence>
<sequence length="605" mass="65468">MEDTVSSVAGNARADHHDVVIVGSGINGAILAKALGAHHKRVLVLEAGTNEASTTDGYRDAVRAFHSAPVKTLNSAYRRNPNAPYPDVGDLAAGPHGAPGYFVQRGPRPYASDYARVQGGASMYWLGTCLRMPPEDFRTRTLFGQGLDWPIGYDELVPYYARAEREMGVSANAGEQAYGGMWFPEDYAYPMYRIPPSHLDRVMARQLNGKALSLGGQEYTLQVRSMPQARNSVPNPAYDGGRGYRPVGAAGDPEHGLRCVGSASCMPICPSQAKYTALKTLDTADLSRTTVLTRAVVSELLVDPASGRISGVKYQRYQDSGSPEHTTHLVTADIVVLAAHAIENAKVLLASGIESSSGLVGKNLMDHPTLITRALAADPVGAFRGPGVTSGIEVFRTGPARANRAGYRVEIGNWGWAWSSGAPAGHLAPLMDELGLFGRDLRARLARDLPRQFQLQFMLDQMPSESNRVTIDPAHRDQMGNFRPVIHYDVDDYVRAGMSEARELARWIFDAVGAEDHSEVNSALPTHVRHGAEEFTYFGAGHGAGTHIMGTSKHNSVVDDRQRSWDHPNLFIVGCGSMPTMGAANPTLTMAAMAYRTADEIIRSL</sequence>
<dbReference type="GO" id="GO:0016614">
    <property type="term" value="F:oxidoreductase activity, acting on CH-OH group of donors"/>
    <property type="evidence" value="ECO:0007669"/>
    <property type="project" value="InterPro"/>
</dbReference>
<comment type="similarity">
    <text evidence="2">Belongs to the GMC oxidoreductase family.</text>
</comment>
<organism evidence="8 9">
    <name type="scientific">Streptomyces sioyaensis</name>
    <dbReference type="NCBI Taxonomy" id="67364"/>
    <lineage>
        <taxon>Bacteria</taxon>
        <taxon>Bacillati</taxon>
        <taxon>Actinomycetota</taxon>
        <taxon>Actinomycetes</taxon>
        <taxon>Kitasatosporales</taxon>
        <taxon>Streptomycetaceae</taxon>
        <taxon>Streptomyces</taxon>
    </lineage>
</organism>
<comment type="cofactor">
    <cofactor evidence="1">
        <name>FAD</name>
        <dbReference type="ChEBI" id="CHEBI:57692"/>
    </cofactor>
</comment>
<protein>
    <submittedName>
        <fullName evidence="8">GMC family oxidoreductase</fullName>
    </submittedName>
</protein>
<reference evidence="8 9" key="1">
    <citation type="submission" date="2019-01" db="EMBL/GenBank/DDBJ databases">
        <title>Draft genome sequences of the type strain Streptomyces sioyaensis DSM 40032 and its novel strain, TM32, a thermotolerant antibiotics-producing actinobacterium.</title>
        <authorList>
            <person name="Nakaew N."/>
            <person name="Lumyong S."/>
            <person name="Sloan W.T."/>
            <person name="Sungthong R."/>
        </authorList>
    </citation>
    <scope>NUCLEOTIDE SEQUENCE [LARGE SCALE GENOMIC DNA]</scope>
    <source>
        <strain evidence="8 9">DSM 40032</strain>
    </source>
</reference>
<dbReference type="AlphaFoldDB" id="A0A4Q1R8F2"/>
<keyword evidence="9" id="KW-1185">Reference proteome</keyword>
<evidence type="ECO:0000313" key="9">
    <source>
        <dbReference type="Proteomes" id="UP000289482"/>
    </source>
</evidence>
<feature type="domain" description="Glucose-methanol-choline oxidoreductase N-terminal" evidence="6">
    <location>
        <begin position="262"/>
        <end position="368"/>
    </location>
</feature>
<accession>A0A4Q1R8F2</accession>
<evidence type="ECO:0000259" key="7">
    <source>
        <dbReference type="Pfam" id="PF05199"/>
    </source>
</evidence>